<dbReference type="OrthoDB" id="191256at2"/>
<keyword evidence="2" id="KW-1185">Reference proteome</keyword>
<evidence type="ECO:0000313" key="1">
    <source>
        <dbReference type="EMBL" id="TSJ74710.1"/>
    </source>
</evidence>
<reference evidence="1 2" key="1">
    <citation type="submission" date="2019-07" db="EMBL/GenBank/DDBJ databases">
        <title>Description of 53C-WASEF.</title>
        <authorList>
            <person name="Pitt A."/>
            <person name="Hahn M.W."/>
        </authorList>
    </citation>
    <scope>NUCLEOTIDE SEQUENCE [LARGE SCALE GENOMIC DNA]</scope>
    <source>
        <strain evidence="1 2">53C-WASEF</strain>
    </source>
</reference>
<evidence type="ECO:0000313" key="2">
    <source>
        <dbReference type="Proteomes" id="UP000315648"/>
    </source>
</evidence>
<dbReference type="GO" id="GO:0004180">
    <property type="term" value="F:carboxypeptidase activity"/>
    <property type="evidence" value="ECO:0007669"/>
    <property type="project" value="UniProtKB-KW"/>
</dbReference>
<keyword evidence="1" id="KW-0645">Protease</keyword>
<dbReference type="RefSeq" id="WP_144354309.1">
    <property type="nucleotide sequence ID" value="NZ_CBCRVV010000033.1"/>
</dbReference>
<dbReference type="Proteomes" id="UP000315648">
    <property type="component" value="Unassembled WGS sequence"/>
</dbReference>
<protein>
    <submittedName>
        <fullName evidence="1">M14 family metallocarboxypeptidase</fullName>
    </submittedName>
</protein>
<dbReference type="EMBL" id="VMBG01000005">
    <property type="protein sequence ID" value="TSJ74710.1"/>
    <property type="molecule type" value="Genomic_DNA"/>
</dbReference>
<gene>
    <name evidence="1" type="ORF">FPL22_17355</name>
</gene>
<accession>A0A556QDJ6</accession>
<sequence>MSRTSLIARRALAAVSVDHAPVAAPLSPSIEFNERLTSLYALSQRSQYVFASPLGPFYRQARHYHVPRFVYFGPHTSDESLRLAFHAGFDAHDLRGTLALLHFVERLALTPDLGQGLNLSFFPLADVTGLLRNDTQNLGESSWIASGVPELDLLATDVRSRAYHGFIRVETTDADDDVITIRLRGHSADALGLELLSSHDIAPWDVRWVSGPVDATPADGPLSLSDDLPFQPFELTLGLPASWSVELHREAVTTILKNFIVRYRGFHAYAQHL</sequence>
<dbReference type="AlphaFoldDB" id="A0A556QDJ6"/>
<keyword evidence="1" id="KW-0378">Hydrolase</keyword>
<name>A0A556QDJ6_9BACT</name>
<organism evidence="1 2">
    <name type="scientific">Rariglobus hedericola</name>
    <dbReference type="NCBI Taxonomy" id="2597822"/>
    <lineage>
        <taxon>Bacteria</taxon>
        <taxon>Pseudomonadati</taxon>
        <taxon>Verrucomicrobiota</taxon>
        <taxon>Opitutia</taxon>
        <taxon>Opitutales</taxon>
        <taxon>Opitutaceae</taxon>
        <taxon>Rariglobus</taxon>
    </lineage>
</organism>
<comment type="caution">
    <text evidence="1">The sequence shown here is derived from an EMBL/GenBank/DDBJ whole genome shotgun (WGS) entry which is preliminary data.</text>
</comment>
<proteinExistence type="predicted"/>
<keyword evidence="1" id="KW-0121">Carboxypeptidase</keyword>